<organism evidence="1 2">
    <name type="scientific">Arthrobacter psychrolactophilus</name>
    <dbReference type="NCBI Taxonomy" id="92442"/>
    <lineage>
        <taxon>Bacteria</taxon>
        <taxon>Bacillati</taxon>
        <taxon>Actinomycetota</taxon>
        <taxon>Actinomycetes</taxon>
        <taxon>Micrococcales</taxon>
        <taxon>Micrococcaceae</taxon>
        <taxon>Arthrobacter</taxon>
    </lineage>
</organism>
<dbReference type="OrthoDB" id="1779644at2"/>
<sequence>MENYRYGPVEIFVVEFPGDSPDPAVLKTISSLVDVGTVRLLDLVVASRSSDGGVTISELDAVEAASAGVELEAPGLLGDEDIATAASELAPGAGVALVALELSWASELAQNLAAAKGTVTRSERIPANVVNQIINEFSITQS</sequence>
<name>A0A2V5JKJ9_9MICC</name>
<dbReference type="AlphaFoldDB" id="A0A2V5JKJ9"/>
<dbReference type="EMBL" id="QJVC01000013">
    <property type="protein sequence ID" value="PYI38046.1"/>
    <property type="molecule type" value="Genomic_DNA"/>
</dbReference>
<evidence type="ECO:0008006" key="3">
    <source>
        <dbReference type="Google" id="ProtNLM"/>
    </source>
</evidence>
<dbReference type="Proteomes" id="UP000247980">
    <property type="component" value="Unassembled WGS sequence"/>
</dbReference>
<accession>A0A2V5JKJ9</accession>
<reference evidence="1 2" key="1">
    <citation type="submission" date="2018-05" db="EMBL/GenBank/DDBJ databases">
        <title>Genetic diversity of glacier-inhabiting Cryobacterium bacteria in China and description of Cryobacterium mengkeensis sp. nov. and Arthrobacter glacialis sp. nov.</title>
        <authorList>
            <person name="Liu Q."/>
            <person name="Xin Y.-H."/>
        </authorList>
    </citation>
    <scope>NUCLEOTIDE SEQUENCE [LARGE SCALE GENOMIC DNA]</scope>
    <source>
        <strain evidence="1 2">B7</strain>
    </source>
</reference>
<dbReference type="Pfam" id="PF19850">
    <property type="entry name" value="DUF6325"/>
    <property type="match status" value="1"/>
</dbReference>
<dbReference type="RefSeq" id="WP_110485674.1">
    <property type="nucleotide sequence ID" value="NZ_QJVC01000013.1"/>
</dbReference>
<evidence type="ECO:0000313" key="1">
    <source>
        <dbReference type="EMBL" id="PYI38046.1"/>
    </source>
</evidence>
<proteinExistence type="predicted"/>
<keyword evidence="2" id="KW-1185">Reference proteome</keyword>
<gene>
    <name evidence="1" type="ORF">CVS30_12565</name>
</gene>
<comment type="caution">
    <text evidence="1">The sequence shown here is derived from an EMBL/GenBank/DDBJ whole genome shotgun (WGS) entry which is preliminary data.</text>
</comment>
<dbReference type="InterPro" id="IPR046288">
    <property type="entry name" value="DUF6325"/>
</dbReference>
<protein>
    <recommendedName>
        <fullName evidence="3">DUF1269 domain-containing family protein</fullName>
    </recommendedName>
</protein>
<evidence type="ECO:0000313" key="2">
    <source>
        <dbReference type="Proteomes" id="UP000247980"/>
    </source>
</evidence>